<dbReference type="EMBL" id="JAEHOE010000004">
    <property type="protein sequence ID" value="KAG2500329.1"/>
    <property type="molecule type" value="Genomic_DNA"/>
</dbReference>
<dbReference type="GO" id="GO:0005783">
    <property type="term" value="C:endoplasmic reticulum"/>
    <property type="evidence" value="ECO:0007669"/>
    <property type="project" value="TreeGrafter"/>
</dbReference>
<evidence type="ECO:0000313" key="3">
    <source>
        <dbReference type="Proteomes" id="UP000612055"/>
    </source>
</evidence>
<comment type="caution">
    <text evidence="2">The sequence shown here is derived from an EMBL/GenBank/DDBJ whole genome shotgun (WGS) entry which is preliminary data.</text>
</comment>
<keyword evidence="3" id="KW-1185">Reference proteome</keyword>
<dbReference type="PANTHER" id="PTHR12393:SF6">
    <property type="entry name" value="SPHINGOMYELIN PHOSPHODIESTERASE 2"/>
    <property type="match status" value="1"/>
</dbReference>
<dbReference type="PANTHER" id="PTHR12393">
    <property type="entry name" value="SPHINGOMYELIN PHOSPHODIESTERASE RELATED"/>
    <property type="match status" value="1"/>
</dbReference>
<dbReference type="AlphaFoldDB" id="A0A835YMD0"/>
<evidence type="ECO:0008006" key="4">
    <source>
        <dbReference type="Google" id="ProtNLM"/>
    </source>
</evidence>
<gene>
    <name evidence="2" type="ORF">HYH03_001905</name>
</gene>
<evidence type="ECO:0000256" key="1">
    <source>
        <dbReference type="SAM" id="MobiDB-lite"/>
    </source>
</evidence>
<reference evidence="2" key="1">
    <citation type="journal article" date="2020" name="bioRxiv">
        <title>Comparative genomics of Chlamydomonas.</title>
        <authorList>
            <person name="Craig R.J."/>
            <person name="Hasan A.R."/>
            <person name="Ness R.W."/>
            <person name="Keightley P.D."/>
        </authorList>
    </citation>
    <scope>NUCLEOTIDE SEQUENCE</scope>
    <source>
        <strain evidence="2">CCAP 11/70</strain>
    </source>
</reference>
<protein>
    <recommendedName>
        <fullName evidence="4">Ankyrin repeat domain-containing protein</fullName>
    </recommendedName>
</protein>
<feature type="region of interest" description="Disordered" evidence="1">
    <location>
        <begin position="576"/>
        <end position="604"/>
    </location>
</feature>
<dbReference type="GO" id="GO:0071944">
    <property type="term" value="C:cell periphery"/>
    <property type="evidence" value="ECO:0007669"/>
    <property type="project" value="TreeGrafter"/>
</dbReference>
<accession>A0A835YMD0</accession>
<sequence>MAHDVDPCRVWLPEVLQRVAERLPANFVACSLRLTDRRSAEALQAYTSVDVSQAVPVDAFRAHWSAPHACNGLTFQRRRQLITLTAGTNVLSNVEVAVAAAGVPFHAESAISAAGKGALESCAYLTAQPGMRLRRVDWRNLLIAAATGGHRHVCTWALEVGNGYITAEWTPKAVQAAAKGGHLELAAELAKARPETPRDARDVVHPGLVMFSAVQGCDTPTLQRLCEDFEAGRGIVGVKAADCHPIFQPPSSVHLLEAVVIGPTPDWAAKAAFVEARGCAVRTNDVELYSDVLQLPYDEAVHRMEWLAERGWRPSRWLLRTALESKNMAAVLWIVRKGERGASGFEFARIAGSDSRLDAVQQLYDMGCMTDPKELAETAALGGALATLQWAHATWGPQRIGLGPELFQRAAASGDVRVMRWLRLEAGCGWSAAAWEYAAMAGCGAALEWLAQEGCPMPTDGLAYAAAARPGDLPTLRLLRRLGVPLGGPEALAEAVWSRDDEEGGCPEGLAWLLEQGHPVDWKGVGDAMYSWDKWCSDVFDFRFQDSEDELETERLEEEDEDGQLDRARQLDAWIQAHRPQKPRRQRGSGASGGGSGRATGPLAEAQQGDGAWLLAGHPLEGLQGAAVGGGRGGGGWRHWLAWAWERWVGR</sequence>
<organism evidence="2 3">
    <name type="scientific">Edaphochlamys debaryana</name>
    <dbReference type="NCBI Taxonomy" id="47281"/>
    <lineage>
        <taxon>Eukaryota</taxon>
        <taxon>Viridiplantae</taxon>
        <taxon>Chlorophyta</taxon>
        <taxon>core chlorophytes</taxon>
        <taxon>Chlorophyceae</taxon>
        <taxon>CS clade</taxon>
        <taxon>Chlamydomonadales</taxon>
        <taxon>Chlamydomonadales incertae sedis</taxon>
        <taxon>Edaphochlamys</taxon>
    </lineage>
</organism>
<name>A0A835YMD0_9CHLO</name>
<dbReference type="GO" id="GO:0016020">
    <property type="term" value="C:membrane"/>
    <property type="evidence" value="ECO:0007669"/>
    <property type="project" value="TreeGrafter"/>
</dbReference>
<dbReference type="Proteomes" id="UP000612055">
    <property type="component" value="Unassembled WGS sequence"/>
</dbReference>
<proteinExistence type="predicted"/>
<dbReference type="GO" id="GO:0030149">
    <property type="term" value="P:sphingolipid catabolic process"/>
    <property type="evidence" value="ECO:0007669"/>
    <property type="project" value="TreeGrafter"/>
</dbReference>
<dbReference type="GO" id="GO:0046513">
    <property type="term" value="P:ceramide biosynthetic process"/>
    <property type="evidence" value="ECO:0007669"/>
    <property type="project" value="TreeGrafter"/>
</dbReference>
<evidence type="ECO:0000313" key="2">
    <source>
        <dbReference type="EMBL" id="KAG2500329.1"/>
    </source>
</evidence>
<dbReference type="GO" id="GO:0004620">
    <property type="term" value="F:phospholipase activity"/>
    <property type="evidence" value="ECO:0007669"/>
    <property type="project" value="TreeGrafter"/>
</dbReference>